<evidence type="ECO:0000313" key="2">
    <source>
        <dbReference type="EMBL" id="QHS84930.1"/>
    </source>
</evidence>
<protein>
    <submittedName>
        <fullName evidence="2">Uncharacterized protein</fullName>
    </submittedName>
</protein>
<feature type="transmembrane region" description="Helical" evidence="1">
    <location>
        <begin position="51"/>
        <end position="70"/>
    </location>
</feature>
<evidence type="ECO:0000256" key="1">
    <source>
        <dbReference type="SAM" id="Phobius"/>
    </source>
</evidence>
<accession>A0A6C0AYP4</accession>
<reference evidence="2" key="1">
    <citation type="journal article" date="2020" name="Nature">
        <title>Giant virus diversity and host interactions through global metagenomics.</title>
        <authorList>
            <person name="Schulz F."/>
            <person name="Roux S."/>
            <person name="Paez-Espino D."/>
            <person name="Jungbluth S."/>
            <person name="Walsh D.A."/>
            <person name="Denef V.J."/>
            <person name="McMahon K.D."/>
            <person name="Konstantinidis K.T."/>
            <person name="Eloe-Fadrosh E.A."/>
            <person name="Kyrpides N.C."/>
            <person name="Woyke T."/>
        </authorList>
    </citation>
    <scope>NUCLEOTIDE SEQUENCE</scope>
    <source>
        <strain evidence="2">GVMAG-M-3300009182-67</strain>
    </source>
</reference>
<sequence length="75" mass="8409">MSQSYKLIFFSTVYTLLVFILVSLDSTYSITHTIFGGNKDYGTGISFKNKGFYIHIVVFALLIAIPMLMCKSGEI</sequence>
<dbReference type="EMBL" id="MN739039">
    <property type="protein sequence ID" value="QHS84930.1"/>
    <property type="molecule type" value="Genomic_DNA"/>
</dbReference>
<keyword evidence="1" id="KW-0472">Membrane</keyword>
<name>A0A6C0AYP4_9ZZZZ</name>
<feature type="transmembrane region" description="Helical" evidence="1">
    <location>
        <begin position="7"/>
        <end position="31"/>
    </location>
</feature>
<keyword evidence="1" id="KW-1133">Transmembrane helix</keyword>
<dbReference type="AlphaFoldDB" id="A0A6C0AYP4"/>
<proteinExistence type="predicted"/>
<organism evidence="2">
    <name type="scientific">viral metagenome</name>
    <dbReference type="NCBI Taxonomy" id="1070528"/>
    <lineage>
        <taxon>unclassified sequences</taxon>
        <taxon>metagenomes</taxon>
        <taxon>organismal metagenomes</taxon>
    </lineage>
</organism>
<keyword evidence="1" id="KW-0812">Transmembrane</keyword>